<evidence type="ECO:0000256" key="3">
    <source>
        <dbReference type="ARBA" id="ARBA00022840"/>
    </source>
</evidence>
<dbReference type="GO" id="GO:0005524">
    <property type="term" value="F:ATP binding"/>
    <property type="evidence" value="ECO:0007669"/>
    <property type="project" value="UniProtKB-KW"/>
</dbReference>
<dbReference type="PANTHER" id="PTHR42939:SF1">
    <property type="entry name" value="ABC TRANSPORTER ATP-BINDING PROTEIN ALBC-RELATED"/>
    <property type="match status" value="1"/>
</dbReference>
<dbReference type="PANTHER" id="PTHR42939">
    <property type="entry name" value="ABC TRANSPORTER ATP-BINDING PROTEIN ALBC-RELATED"/>
    <property type="match status" value="1"/>
</dbReference>
<dbReference type="AlphaFoldDB" id="A0A7X2IYH8"/>
<reference evidence="5 6" key="1">
    <citation type="submission" date="2019-11" db="EMBL/GenBank/DDBJ databases">
        <title>Bacillus lacus genome.</title>
        <authorList>
            <person name="Allen C.J."/>
            <person name="Newman J.D."/>
        </authorList>
    </citation>
    <scope>NUCLEOTIDE SEQUENCE [LARGE SCALE GENOMIC DNA]</scope>
    <source>
        <strain evidence="5 6">KCTC 33946</strain>
    </source>
</reference>
<evidence type="ECO:0000313" key="5">
    <source>
        <dbReference type="EMBL" id="MRX72136.1"/>
    </source>
</evidence>
<dbReference type="PROSITE" id="PS00211">
    <property type="entry name" value="ABC_TRANSPORTER_1"/>
    <property type="match status" value="1"/>
</dbReference>
<dbReference type="Gene3D" id="3.40.50.300">
    <property type="entry name" value="P-loop containing nucleotide triphosphate hydrolases"/>
    <property type="match status" value="1"/>
</dbReference>
<gene>
    <name evidence="5" type="ORF">GJU40_08170</name>
</gene>
<evidence type="ECO:0000259" key="4">
    <source>
        <dbReference type="PROSITE" id="PS50893"/>
    </source>
</evidence>
<dbReference type="InterPro" id="IPR051782">
    <property type="entry name" value="ABC_Transporter_VariousFunc"/>
</dbReference>
<dbReference type="RefSeq" id="WP_154307268.1">
    <property type="nucleotide sequence ID" value="NZ_WKKI01000011.1"/>
</dbReference>
<feature type="domain" description="ABC transporter" evidence="4">
    <location>
        <begin position="5"/>
        <end position="243"/>
    </location>
</feature>
<dbReference type="InterPro" id="IPR017871">
    <property type="entry name" value="ABC_transporter-like_CS"/>
</dbReference>
<protein>
    <submittedName>
        <fullName evidence="5">ATP-binding cassette domain-containing protein</fullName>
    </submittedName>
</protein>
<dbReference type="InterPro" id="IPR027417">
    <property type="entry name" value="P-loop_NTPase"/>
</dbReference>
<dbReference type="InterPro" id="IPR003593">
    <property type="entry name" value="AAA+_ATPase"/>
</dbReference>
<dbReference type="SMART" id="SM00382">
    <property type="entry name" value="AAA"/>
    <property type="match status" value="1"/>
</dbReference>
<evidence type="ECO:0000256" key="1">
    <source>
        <dbReference type="ARBA" id="ARBA00022448"/>
    </source>
</evidence>
<keyword evidence="1" id="KW-0813">Transport</keyword>
<keyword evidence="2" id="KW-0547">Nucleotide-binding</keyword>
<accession>A0A7X2IYH8</accession>
<dbReference type="Proteomes" id="UP000448867">
    <property type="component" value="Unassembled WGS sequence"/>
</dbReference>
<dbReference type="PROSITE" id="PS50893">
    <property type="entry name" value="ABC_TRANSPORTER_2"/>
    <property type="match status" value="1"/>
</dbReference>
<evidence type="ECO:0000256" key="2">
    <source>
        <dbReference type="ARBA" id="ARBA00022741"/>
    </source>
</evidence>
<evidence type="ECO:0000313" key="6">
    <source>
        <dbReference type="Proteomes" id="UP000448867"/>
    </source>
</evidence>
<proteinExistence type="predicted"/>
<dbReference type="Pfam" id="PF00005">
    <property type="entry name" value="ABC_tran"/>
    <property type="match status" value="1"/>
</dbReference>
<name>A0A7X2IYH8_9BACI</name>
<dbReference type="OrthoDB" id="2863119at2"/>
<dbReference type="SUPFAM" id="SSF52540">
    <property type="entry name" value="P-loop containing nucleoside triphosphate hydrolases"/>
    <property type="match status" value="1"/>
</dbReference>
<dbReference type="InterPro" id="IPR003439">
    <property type="entry name" value="ABC_transporter-like_ATP-bd"/>
</dbReference>
<organism evidence="5 6">
    <name type="scientific">Metabacillus lacus</name>
    <dbReference type="NCBI Taxonomy" id="1983721"/>
    <lineage>
        <taxon>Bacteria</taxon>
        <taxon>Bacillati</taxon>
        <taxon>Bacillota</taxon>
        <taxon>Bacilli</taxon>
        <taxon>Bacillales</taxon>
        <taxon>Bacillaceae</taxon>
        <taxon>Metabacillus</taxon>
    </lineage>
</organism>
<comment type="caution">
    <text evidence="5">The sequence shown here is derived from an EMBL/GenBank/DDBJ whole genome shotgun (WGS) entry which is preliminary data.</text>
</comment>
<sequence length="245" mass="28153">MSLRISLNNVEYMEGNTKLINNITCSFSTGITYMVGKNGAGKSSILKLIATAVHPNKGEIFYTNLIYEKRLGVSLKELNDEDIREMIGFMPQHFTGHAEMTIERYLKYMAFHKGIPHTLVKPLLDKWLKDTNLFELKRRKLRTLSGGQRQKVGLIQALINQPRICILDEPFEGLDSKEKSFFKRIIQRLSFHSVIIISTHLLEEIEQSDNVSVLYIEEGKLCFYGGADEIEKILVILKRNNNPYN</sequence>
<keyword evidence="6" id="KW-1185">Reference proteome</keyword>
<dbReference type="GO" id="GO:0016887">
    <property type="term" value="F:ATP hydrolysis activity"/>
    <property type="evidence" value="ECO:0007669"/>
    <property type="project" value="InterPro"/>
</dbReference>
<dbReference type="EMBL" id="WKKI01000011">
    <property type="protein sequence ID" value="MRX72136.1"/>
    <property type="molecule type" value="Genomic_DNA"/>
</dbReference>
<keyword evidence="3 5" id="KW-0067">ATP-binding</keyword>